<dbReference type="Gene3D" id="1.20.1560.10">
    <property type="entry name" value="ABC transporter type 1, transmembrane domain"/>
    <property type="match status" value="1"/>
</dbReference>
<keyword evidence="4 9" id="KW-0812">Transmembrane</keyword>
<dbReference type="SUPFAM" id="SSF90123">
    <property type="entry name" value="ABC transporter transmembrane region"/>
    <property type="match status" value="1"/>
</dbReference>
<dbReference type="Proteomes" id="UP000198508">
    <property type="component" value="Unassembled WGS sequence"/>
</dbReference>
<comment type="subcellular location">
    <subcellularLocation>
        <location evidence="1">Cell membrane</location>
        <topology evidence="1">Multi-pass membrane protein</topology>
    </subcellularLocation>
</comment>
<evidence type="ECO:0000256" key="6">
    <source>
        <dbReference type="ARBA" id="ARBA00022840"/>
    </source>
</evidence>
<dbReference type="FunFam" id="1.20.1560.10:FF:000011">
    <property type="entry name" value="Multidrug ABC transporter ATP-binding protein"/>
    <property type="match status" value="1"/>
</dbReference>
<dbReference type="PROSITE" id="PS50893">
    <property type="entry name" value="ABC_TRANSPORTER_2"/>
    <property type="match status" value="1"/>
</dbReference>
<feature type="domain" description="ABC transporter" evidence="10">
    <location>
        <begin position="358"/>
        <end position="592"/>
    </location>
</feature>
<evidence type="ECO:0000256" key="1">
    <source>
        <dbReference type="ARBA" id="ARBA00004651"/>
    </source>
</evidence>
<keyword evidence="6 12" id="KW-0067">ATP-binding</keyword>
<dbReference type="STRING" id="460384.SAMN05216313_10647"/>
<dbReference type="InterPro" id="IPR039421">
    <property type="entry name" value="Type_1_exporter"/>
</dbReference>
<dbReference type="PANTHER" id="PTHR43394">
    <property type="entry name" value="ATP-DEPENDENT PERMEASE MDL1, MITOCHONDRIAL"/>
    <property type="match status" value="1"/>
</dbReference>
<keyword evidence="8 9" id="KW-0472">Membrane</keyword>
<dbReference type="EMBL" id="FOIM01000006">
    <property type="protein sequence ID" value="SET42808.1"/>
    <property type="molecule type" value="Genomic_DNA"/>
</dbReference>
<dbReference type="FunFam" id="3.40.50.300:FF:000287">
    <property type="entry name" value="Multidrug ABC transporter ATP-binding protein"/>
    <property type="match status" value="1"/>
</dbReference>
<name>A0A1I0EC06_9FIRM</name>
<dbReference type="InterPro" id="IPR011527">
    <property type="entry name" value="ABC1_TM_dom"/>
</dbReference>
<dbReference type="CDD" id="cd03254">
    <property type="entry name" value="ABCC_Glucan_exporter_like"/>
    <property type="match status" value="1"/>
</dbReference>
<keyword evidence="3" id="KW-1003">Cell membrane</keyword>
<keyword evidence="7 9" id="KW-1133">Transmembrane helix</keyword>
<feature type="domain" description="ABC transmembrane type-1" evidence="11">
    <location>
        <begin position="34"/>
        <end position="324"/>
    </location>
</feature>
<dbReference type="GO" id="GO:0015421">
    <property type="term" value="F:ABC-type oligopeptide transporter activity"/>
    <property type="evidence" value="ECO:0007669"/>
    <property type="project" value="TreeGrafter"/>
</dbReference>
<keyword evidence="13" id="KW-1185">Reference proteome</keyword>
<dbReference type="CDD" id="cd18547">
    <property type="entry name" value="ABC_6TM_Tm288_like"/>
    <property type="match status" value="1"/>
</dbReference>
<dbReference type="InterPro" id="IPR036640">
    <property type="entry name" value="ABC1_TM_sf"/>
</dbReference>
<dbReference type="Pfam" id="PF00664">
    <property type="entry name" value="ABC_membrane"/>
    <property type="match status" value="1"/>
</dbReference>
<dbReference type="InterPro" id="IPR003439">
    <property type="entry name" value="ABC_transporter-like_ATP-bd"/>
</dbReference>
<dbReference type="InterPro" id="IPR027417">
    <property type="entry name" value="P-loop_NTPase"/>
</dbReference>
<evidence type="ECO:0000313" key="13">
    <source>
        <dbReference type="Proteomes" id="UP000198508"/>
    </source>
</evidence>
<gene>
    <name evidence="12" type="ORF">SAMN05216313_10647</name>
</gene>
<dbReference type="Gene3D" id="3.40.50.300">
    <property type="entry name" value="P-loop containing nucleotide triphosphate hydrolases"/>
    <property type="match status" value="1"/>
</dbReference>
<dbReference type="PANTHER" id="PTHR43394:SF1">
    <property type="entry name" value="ATP-BINDING CASSETTE SUB-FAMILY B MEMBER 10, MITOCHONDRIAL"/>
    <property type="match status" value="1"/>
</dbReference>
<reference evidence="13" key="1">
    <citation type="submission" date="2016-10" db="EMBL/GenBank/DDBJ databases">
        <authorList>
            <person name="Varghese N."/>
            <person name="Submissions S."/>
        </authorList>
    </citation>
    <scope>NUCLEOTIDE SEQUENCE [LARGE SCALE GENOMIC DNA]</scope>
    <source>
        <strain evidence="13">NLAE-zl-G277</strain>
    </source>
</reference>
<dbReference type="GO" id="GO:0005886">
    <property type="term" value="C:plasma membrane"/>
    <property type="evidence" value="ECO:0007669"/>
    <property type="project" value="UniProtKB-SubCell"/>
</dbReference>
<evidence type="ECO:0000256" key="5">
    <source>
        <dbReference type="ARBA" id="ARBA00022741"/>
    </source>
</evidence>
<accession>A0A1I0EC06</accession>
<evidence type="ECO:0000256" key="8">
    <source>
        <dbReference type="ARBA" id="ARBA00023136"/>
    </source>
</evidence>
<organism evidence="12 13">
    <name type="scientific">Enterocloster lavalensis</name>
    <dbReference type="NCBI Taxonomy" id="460384"/>
    <lineage>
        <taxon>Bacteria</taxon>
        <taxon>Bacillati</taxon>
        <taxon>Bacillota</taxon>
        <taxon>Clostridia</taxon>
        <taxon>Lachnospirales</taxon>
        <taxon>Lachnospiraceae</taxon>
        <taxon>Enterocloster</taxon>
    </lineage>
</organism>
<evidence type="ECO:0000256" key="9">
    <source>
        <dbReference type="SAM" id="Phobius"/>
    </source>
</evidence>
<keyword evidence="2" id="KW-0813">Transport</keyword>
<evidence type="ECO:0000256" key="7">
    <source>
        <dbReference type="ARBA" id="ARBA00022989"/>
    </source>
</evidence>
<evidence type="ECO:0000313" key="12">
    <source>
        <dbReference type="EMBL" id="SET42808.1"/>
    </source>
</evidence>
<sequence>MKYMNVGKTAKPINTKGTMRRLFSFMKPYRVRIVLMVVCLVLGAVFTTQGPYTLGRAMDALVAVVVDKTGALQGFEVFLTVLLQLGCVYLLAFLFNYSGQFIVAGVAERTMHDLRMAVDKKIRRLPLAYFDGNTFGDVLSRVTNDVDTIDTSLQQSISQVITAVCTMIFIFVMMLVVSPILTLIGVCVIPLCGFVSMKVVKHSQKYFQGQQSALGELTGYVEEMYNGQNVIAAFGKEEDIITNFEEINERLYTNGWRAQFSSSIIMPLTQALTNIGYVGVAVVSGWLCINGRLSIGMIQSFIQYLRQFSQPINQISNIANIMQATMAAAQRVFEFLDAKEEVPEVQAQKFPKKPEGNVDFNHVQFGYSDDRLLIHDLDLHVGSGDKIAIVGPTGAGKTTLVNLILRFYDVKGGSITIDGIDVRDMNRESLRSMIGMVLQDTWLFSGTIRDNIRYGKLDASDEEVVQAAKAAHAHGFIMAMPGGYDMQLHEGASNIAQGQRQLLTIARAFLSDPEILILDEATSSVDTRTEVAIQKAMNKLMEGRTSFVIAHRLSTIKDAQLIVYMEHGDIKEVGNHKELLAKGGYYAALYNSQFAAENAG</sequence>
<evidence type="ECO:0000259" key="11">
    <source>
        <dbReference type="PROSITE" id="PS50929"/>
    </source>
</evidence>
<dbReference type="AlphaFoldDB" id="A0A1I0EC06"/>
<dbReference type="PROSITE" id="PS50929">
    <property type="entry name" value="ABC_TM1F"/>
    <property type="match status" value="1"/>
</dbReference>
<keyword evidence="5" id="KW-0547">Nucleotide-binding</keyword>
<protein>
    <submittedName>
        <fullName evidence="12">ATP-binding cassette, subfamily B</fullName>
    </submittedName>
</protein>
<dbReference type="RefSeq" id="WP_092362058.1">
    <property type="nucleotide sequence ID" value="NZ_CATZMQ010000016.1"/>
</dbReference>
<feature type="transmembrane region" description="Helical" evidence="9">
    <location>
        <begin position="71"/>
        <end position="95"/>
    </location>
</feature>
<evidence type="ECO:0000256" key="3">
    <source>
        <dbReference type="ARBA" id="ARBA00022475"/>
    </source>
</evidence>
<dbReference type="InterPro" id="IPR017871">
    <property type="entry name" value="ABC_transporter-like_CS"/>
</dbReference>
<proteinExistence type="predicted"/>
<dbReference type="SMART" id="SM00382">
    <property type="entry name" value="AAA"/>
    <property type="match status" value="1"/>
</dbReference>
<dbReference type="GO" id="GO:0016887">
    <property type="term" value="F:ATP hydrolysis activity"/>
    <property type="evidence" value="ECO:0007669"/>
    <property type="project" value="InterPro"/>
</dbReference>
<dbReference type="InterPro" id="IPR003593">
    <property type="entry name" value="AAA+_ATPase"/>
</dbReference>
<dbReference type="Pfam" id="PF00005">
    <property type="entry name" value="ABC_tran"/>
    <property type="match status" value="1"/>
</dbReference>
<dbReference type="SUPFAM" id="SSF52540">
    <property type="entry name" value="P-loop containing nucleoside triphosphate hydrolases"/>
    <property type="match status" value="1"/>
</dbReference>
<dbReference type="GO" id="GO:0005524">
    <property type="term" value="F:ATP binding"/>
    <property type="evidence" value="ECO:0007669"/>
    <property type="project" value="UniProtKB-KW"/>
</dbReference>
<evidence type="ECO:0000256" key="2">
    <source>
        <dbReference type="ARBA" id="ARBA00022448"/>
    </source>
</evidence>
<evidence type="ECO:0000256" key="4">
    <source>
        <dbReference type="ARBA" id="ARBA00022692"/>
    </source>
</evidence>
<dbReference type="PROSITE" id="PS00211">
    <property type="entry name" value="ABC_TRANSPORTER_1"/>
    <property type="match status" value="1"/>
</dbReference>
<evidence type="ECO:0000259" key="10">
    <source>
        <dbReference type="PROSITE" id="PS50893"/>
    </source>
</evidence>